<dbReference type="RefSeq" id="WP_129459719.1">
    <property type="nucleotide sequence ID" value="NZ_PPCV01000012.1"/>
</dbReference>
<dbReference type="EMBL" id="PPCV01000012">
    <property type="protein sequence ID" value="RXW31157.1"/>
    <property type="molecule type" value="Genomic_DNA"/>
</dbReference>
<accession>A0A4Q2ECM8</accession>
<proteinExistence type="predicted"/>
<feature type="compositionally biased region" description="Low complexity" evidence="1">
    <location>
        <begin position="16"/>
        <end position="40"/>
    </location>
</feature>
<comment type="caution">
    <text evidence="3">The sequence shown here is derived from an EMBL/GenBank/DDBJ whole genome shotgun (WGS) entry which is preliminary data.</text>
</comment>
<gene>
    <name evidence="3" type="ORF">C1706_13290</name>
</gene>
<feature type="signal peptide" evidence="2">
    <location>
        <begin position="1"/>
        <end position="19"/>
    </location>
</feature>
<name>A0A4Q2ECM8_9ACTN</name>
<dbReference type="OrthoDB" id="5801841at2"/>
<evidence type="ECO:0000313" key="3">
    <source>
        <dbReference type="EMBL" id="RXW31157.1"/>
    </source>
</evidence>
<evidence type="ECO:0000313" key="4">
    <source>
        <dbReference type="Proteomes" id="UP000290624"/>
    </source>
</evidence>
<keyword evidence="2" id="KW-0732">Signal</keyword>
<feature type="chain" id="PRO_5038633065" description="PASTA domain-containing protein" evidence="2">
    <location>
        <begin position="20"/>
        <end position="145"/>
    </location>
</feature>
<evidence type="ECO:0008006" key="5">
    <source>
        <dbReference type="Google" id="ProtNLM"/>
    </source>
</evidence>
<dbReference type="Proteomes" id="UP000290624">
    <property type="component" value="Unassembled WGS sequence"/>
</dbReference>
<organism evidence="3 4">
    <name type="scientific">Propioniciclava flava</name>
    <dbReference type="NCBI Taxonomy" id="2072026"/>
    <lineage>
        <taxon>Bacteria</taxon>
        <taxon>Bacillati</taxon>
        <taxon>Actinomycetota</taxon>
        <taxon>Actinomycetes</taxon>
        <taxon>Propionibacteriales</taxon>
        <taxon>Propionibacteriaceae</taxon>
        <taxon>Propioniciclava</taxon>
    </lineage>
</organism>
<feature type="region of interest" description="Disordered" evidence="1">
    <location>
        <begin position="16"/>
        <end position="63"/>
    </location>
</feature>
<keyword evidence="4" id="KW-1185">Reference proteome</keyword>
<sequence length="145" mass="15132">MRTLVAVTAVTLLTGCAGGTVTPSSTPSHPVPSSSDASASPDRRFETAAPMPDQTGTPTALPDDRLAAIRADLASRGVDVTHLTVISARAVVWNDGSWGCPQPGSYSTQALEEGMAVIVEVQGHQYDYRFGAGPTPRLCLPLAER</sequence>
<evidence type="ECO:0000256" key="2">
    <source>
        <dbReference type="SAM" id="SignalP"/>
    </source>
</evidence>
<evidence type="ECO:0000256" key="1">
    <source>
        <dbReference type="SAM" id="MobiDB-lite"/>
    </source>
</evidence>
<dbReference type="AlphaFoldDB" id="A0A4Q2ECM8"/>
<dbReference type="PROSITE" id="PS51257">
    <property type="entry name" value="PROKAR_LIPOPROTEIN"/>
    <property type="match status" value="1"/>
</dbReference>
<reference evidence="3 4" key="1">
    <citation type="submission" date="2018-01" db="EMBL/GenBank/DDBJ databases">
        <title>Lactibacter flavus gen. nov., sp. nov., a novel bacterium of the family Propionibacteriaceae isolated from raw milk and dairy products.</title>
        <authorList>
            <person name="Wenning M."/>
            <person name="Breitenwieser F."/>
            <person name="Huptas C."/>
            <person name="von Neubeck M."/>
            <person name="Busse H.-J."/>
            <person name="Scherer S."/>
        </authorList>
    </citation>
    <scope>NUCLEOTIDE SEQUENCE [LARGE SCALE GENOMIC DNA]</scope>
    <source>
        <strain evidence="3 4">VG341</strain>
    </source>
</reference>
<protein>
    <recommendedName>
        <fullName evidence="5">PASTA domain-containing protein</fullName>
    </recommendedName>
</protein>